<evidence type="ECO:0000259" key="3">
    <source>
        <dbReference type="Pfam" id="PF10145"/>
    </source>
</evidence>
<dbReference type="GeneID" id="42309969"/>
<accession>A0A1G8WF26</accession>
<dbReference type="Pfam" id="PF10145">
    <property type="entry name" value="PhageMin_Tail"/>
    <property type="match status" value="1"/>
</dbReference>
<dbReference type="PANTHER" id="PTHR37813:SF1">
    <property type="entry name" value="FELS-2 PROPHAGE PROTEIN"/>
    <property type="match status" value="1"/>
</dbReference>
<protein>
    <submittedName>
        <fullName evidence="4">Phage tail tape measure protein, TP901 family, core region</fullName>
    </submittedName>
</protein>
<dbReference type="RefSeq" id="WP_052811652.1">
    <property type="nucleotide sequence ID" value="NZ_BJOA01000092.1"/>
</dbReference>
<feature type="region of interest" description="Disordered" evidence="2">
    <location>
        <begin position="705"/>
        <end position="724"/>
    </location>
</feature>
<dbReference type="Proteomes" id="UP000182836">
    <property type="component" value="Unassembled WGS sequence"/>
</dbReference>
<feature type="domain" description="Phage tail tape measure protein" evidence="3">
    <location>
        <begin position="151"/>
        <end position="349"/>
    </location>
</feature>
<dbReference type="NCBIfam" id="TIGR01760">
    <property type="entry name" value="tape_meas_TP901"/>
    <property type="match status" value="1"/>
</dbReference>
<dbReference type="InterPro" id="IPR010090">
    <property type="entry name" value="Phage_tape_meas"/>
</dbReference>
<feature type="compositionally biased region" description="Pro residues" evidence="2">
    <location>
        <begin position="595"/>
        <end position="631"/>
    </location>
</feature>
<name>A0A1G8WF26_ANEMI</name>
<reference evidence="4 5" key="1">
    <citation type="submission" date="2016-10" db="EMBL/GenBank/DDBJ databases">
        <authorList>
            <person name="de Groot N.N."/>
        </authorList>
    </citation>
    <scope>NUCLEOTIDE SEQUENCE [LARGE SCALE GENOMIC DNA]</scope>
    <source>
        <strain evidence="4 5">DSM 2895</strain>
    </source>
</reference>
<sequence length="988" mass="105284">MAERKLTAVFDLVDRMSSKAKNITKSLDDMGKKAGNTGKAMDELGRKRGQPTIGVNDQATSKIQRINDGLKRIAGSAYNTTINVTDKATQAIDKIHGRLTSLPTAIGITAGLGAGAIVGDTFRTAVDFEKTMSKVKALSQPTQEEFKKMNELAIQLGQEMVYSSSEVAQGMVVLGQAGLNSTQMMGALPAVLNSAAAAGEDFAQTSDLMIGTMSGMRMEIKDLPHIGDVMAKAALASTISMTDFGYSMKYVAPVAATAGQSLESVAAAIAILGNANIKADTAGTALRMGLLRLAAPPKAAGEAMDKLGFSAVDSKGKFKSMAEMIDILHNKFKKLSQAEKLDMAKGLFGVEAAPAWITLIEKGPEAFRKMQNDMVNSDGEAEKMAKTMMDNVAGSLEQLRGAFEAMKIKGLEAALPIIQKLTDAMTNFTEGSMTKVEALGQRIAKVLDEAFQPFTKPKIDKATLDEMRIDPEFRKEMQDKIDLYNMNFEEKVDHAMNKITEAMGKWLEGPGGKKLEAVFIKMAEIGFNAWITVLQRLMETSMNNLMQGNFSTAGGTGMLAYLLGGGLLLKGGITLAKGAYKIGGKIKEKIKPKPKPTPTPMQPKPTPSKPSPKPKPVPQPKPAPAPKPAPEPQKGGKGFFKKGGKILGPLGTYLTLTSAAEFGEMAGDWVFGHKEGQYKNASLDGTIEYWTDTREPIWKRIGQEEPAPKPQEQPPSTQTQSPGLDTKLAQQNLNALAVTAGLMAGKLAGAISPIEPKAQLIATNFHSLAFMAGIGAGRVISFLGEMENKARLVTTNFGSLSFISGLMAGRIASHFSGIDDSVNSVKQALNNLASRIDAVPAPNTGMEMPKQEFANGGVAGLVNKPTLVGGGTGIAGEAGIEMVIPLSRNKRRRALSLFAQTGKYLGVNQYANGGVTGKLSEEQAETLRSMASTKPSVSGGSRILKLNSLINGNIIIQNDMDKDSFLQEILLLLSDAFDNVNTPQVTQP</sequence>
<evidence type="ECO:0000313" key="4">
    <source>
        <dbReference type="EMBL" id="SDJ76766.1"/>
    </source>
</evidence>
<organism evidence="4 5">
    <name type="scientific">Aneurinibacillus migulanus</name>
    <name type="common">Bacillus migulanus</name>
    <dbReference type="NCBI Taxonomy" id="47500"/>
    <lineage>
        <taxon>Bacteria</taxon>
        <taxon>Bacillati</taxon>
        <taxon>Bacillota</taxon>
        <taxon>Bacilli</taxon>
        <taxon>Bacillales</taxon>
        <taxon>Paenibacillaceae</taxon>
        <taxon>Aneurinibacillus group</taxon>
        <taxon>Aneurinibacillus</taxon>
    </lineage>
</organism>
<gene>
    <name evidence="4" type="ORF">SAMN04487909_12814</name>
</gene>
<dbReference type="EMBL" id="FNED01000028">
    <property type="protein sequence ID" value="SDJ76766.1"/>
    <property type="molecule type" value="Genomic_DNA"/>
</dbReference>
<keyword evidence="1" id="KW-1188">Viral release from host cell</keyword>
<evidence type="ECO:0000313" key="5">
    <source>
        <dbReference type="Proteomes" id="UP000182836"/>
    </source>
</evidence>
<proteinExistence type="predicted"/>
<feature type="region of interest" description="Disordered" evidence="2">
    <location>
        <begin position="28"/>
        <end position="52"/>
    </location>
</feature>
<dbReference type="PANTHER" id="PTHR37813">
    <property type="entry name" value="FELS-2 PROPHAGE PROTEIN"/>
    <property type="match status" value="1"/>
</dbReference>
<evidence type="ECO:0000256" key="2">
    <source>
        <dbReference type="SAM" id="MobiDB-lite"/>
    </source>
</evidence>
<dbReference type="OrthoDB" id="2663535at2"/>
<evidence type="ECO:0000256" key="1">
    <source>
        <dbReference type="ARBA" id="ARBA00022612"/>
    </source>
</evidence>
<feature type="region of interest" description="Disordered" evidence="2">
    <location>
        <begin position="587"/>
        <end position="641"/>
    </location>
</feature>
<dbReference type="AlphaFoldDB" id="A0A1G8WF26"/>